<feature type="compositionally biased region" description="Polar residues" evidence="1">
    <location>
        <begin position="190"/>
        <end position="207"/>
    </location>
</feature>
<evidence type="ECO:0000313" key="4">
    <source>
        <dbReference type="Proteomes" id="UP000785679"/>
    </source>
</evidence>
<evidence type="ECO:0000256" key="2">
    <source>
        <dbReference type="SAM" id="Phobius"/>
    </source>
</evidence>
<gene>
    <name evidence="3" type="ORF">FGO68_gene12341</name>
</gene>
<evidence type="ECO:0000313" key="3">
    <source>
        <dbReference type="EMBL" id="TNV78427.1"/>
    </source>
</evidence>
<keyword evidence="4" id="KW-1185">Reference proteome</keyword>
<dbReference type="EMBL" id="RRYP01010365">
    <property type="protein sequence ID" value="TNV78427.1"/>
    <property type="molecule type" value="Genomic_DNA"/>
</dbReference>
<feature type="region of interest" description="Disordered" evidence="1">
    <location>
        <begin position="318"/>
        <end position="453"/>
    </location>
</feature>
<dbReference type="Proteomes" id="UP000785679">
    <property type="component" value="Unassembled WGS sequence"/>
</dbReference>
<feature type="compositionally biased region" description="Polar residues" evidence="1">
    <location>
        <begin position="339"/>
        <end position="361"/>
    </location>
</feature>
<keyword evidence="2" id="KW-1133">Transmembrane helix</keyword>
<comment type="caution">
    <text evidence="3">The sequence shown here is derived from an EMBL/GenBank/DDBJ whole genome shotgun (WGS) entry which is preliminary data.</text>
</comment>
<reference evidence="3" key="1">
    <citation type="submission" date="2019-06" db="EMBL/GenBank/DDBJ databases">
        <authorList>
            <person name="Zheng W."/>
        </authorList>
    </citation>
    <scope>NUCLEOTIDE SEQUENCE</scope>
    <source>
        <strain evidence="3">QDHG01</strain>
    </source>
</reference>
<proteinExistence type="predicted"/>
<organism evidence="3 4">
    <name type="scientific">Halteria grandinella</name>
    <dbReference type="NCBI Taxonomy" id="5974"/>
    <lineage>
        <taxon>Eukaryota</taxon>
        <taxon>Sar</taxon>
        <taxon>Alveolata</taxon>
        <taxon>Ciliophora</taxon>
        <taxon>Intramacronucleata</taxon>
        <taxon>Spirotrichea</taxon>
        <taxon>Stichotrichia</taxon>
        <taxon>Sporadotrichida</taxon>
        <taxon>Halteriidae</taxon>
        <taxon>Halteria</taxon>
    </lineage>
</organism>
<evidence type="ECO:0000256" key="1">
    <source>
        <dbReference type="SAM" id="MobiDB-lite"/>
    </source>
</evidence>
<name>A0A8J8NMP9_HALGN</name>
<keyword evidence="2" id="KW-0472">Membrane</keyword>
<feature type="compositionally biased region" description="Basic residues" evidence="1">
    <location>
        <begin position="373"/>
        <end position="385"/>
    </location>
</feature>
<feature type="region of interest" description="Disordered" evidence="1">
    <location>
        <begin position="164"/>
        <end position="226"/>
    </location>
</feature>
<keyword evidence="2" id="KW-0812">Transmembrane</keyword>
<sequence length="453" mass="51836">MWESTFQQQQMALFIKTLAIFNFAMLLAARSAIPPTYRERFLQKTANEIMQSGAYCQYSEVTYYQPSYFCDPSDSPYCDYYSQKLTKDQKSCPKQTTAIIVAVVVSVTAVVGSIVFTFLYCLKTRPGQDGRPTYHCRKRANSGKCCMKRALPLVLWIEKKKRQKGKEEASTSKPHEEDFTPIEKEASKSPRPSSPTKLTGDPQNNMITVKKKGGPPKTSAVATTNDSSVMEKKPLVVYNPEERAVNKFKYKSNLPELQKRRSILLQQTHHNVAPVSTTKFKEPEEPDYQPVQPPRVPNPNVLNLPSITDLSQMKSAIITGSVKGNPKPSRMKNRKTLEPSGSQNLFQKRSVSQISEKSSSPNEEDDDAEETKSKKKKKKKKRKQPKFQEDDGSQIESLRSENYESHISQIAEAKEKDEKQKEMARKRVQDEQAAKERKLKEEQEYGYEYYMEY</sequence>
<feature type="transmembrane region" description="Helical" evidence="2">
    <location>
        <begin position="12"/>
        <end position="33"/>
    </location>
</feature>
<accession>A0A8J8NMP9</accession>
<feature type="region of interest" description="Disordered" evidence="1">
    <location>
        <begin position="275"/>
        <end position="305"/>
    </location>
</feature>
<dbReference type="AlphaFoldDB" id="A0A8J8NMP9"/>
<feature type="compositionally biased region" description="Basic and acidic residues" evidence="1">
    <location>
        <begin position="412"/>
        <end position="443"/>
    </location>
</feature>
<feature type="compositionally biased region" description="Basic and acidic residues" evidence="1">
    <location>
        <begin position="165"/>
        <end position="188"/>
    </location>
</feature>
<feature type="transmembrane region" description="Helical" evidence="2">
    <location>
        <begin position="98"/>
        <end position="122"/>
    </location>
</feature>
<protein>
    <submittedName>
        <fullName evidence="3">Uncharacterized protein</fullName>
    </submittedName>
</protein>